<reference evidence="2" key="1">
    <citation type="submission" date="2014-07" db="EMBL/GenBank/DDBJ databases">
        <title>Identification of a novel salt tolerance gene in wild soybean by whole-genome sequencing.</title>
        <authorList>
            <person name="Lam H.-M."/>
            <person name="Qi X."/>
            <person name="Li M.-W."/>
            <person name="Liu X."/>
            <person name="Xie M."/>
            <person name="Ni M."/>
            <person name="Xu X."/>
        </authorList>
    </citation>
    <scope>NUCLEOTIDE SEQUENCE [LARGE SCALE GENOMIC DNA]</scope>
    <source>
        <tissue evidence="2">Root</tissue>
    </source>
</reference>
<proteinExistence type="predicted"/>
<dbReference type="EMBL" id="KN670767">
    <property type="protein sequence ID" value="KHN01820.1"/>
    <property type="molecule type" value="Genomic_DNA"/>
</dbReference>
<feature type="transmembrane region" description="Helical" evidence="1">
    <location>
        <begin position="36"/>
        <end position="55"/>
    </location>
</feature>
<organism evidence="2">
    <name type="scientific">Glycine soja</name>
    <name type="common">Wild soybean</name>
    <dbReference type="NCBI Taxonomy" id="3848"/>
    <lineage>
        <taxon>Eukaryota</taxon>
        <taxon>Viridiplantae</taxon>
        <taxon>Streptophyta</taxon>
        <taxon>Embryophyta</taxon>
        <taxon>Tracheophyta</taxon>
        <taxon>Spermatophyta</taxon>
        <taxon>Magnoliopsida</taxon>
        <taxon>eudicotyledons</taxon>
        <taxon>Gunneridae</taxon>
        <taxon>Pentapetalae</taxon>
        <taxon>rosids</taxon>
        <taxon>fabids</taxon>
        <taxon>Fabales</taxon>
        <taxon>Fabaceae</taxon>
        <taxon>Papilionoideae</taxon>
        <taxon>50 kb inversion clade</taxon>
        <taxon>NPAAA clade</taxon>
        <taxon>indigoferoid/millettioid clade</taxon>
        <taxon>Phaseoleae</taxon>
        <taxon>Glycine</taxon>
        <taxon>Glycine subgen. Soja</taxon>
    </lineage>
</organism>
<keyword evidence="1" id="KW-0812">Transmembrane</keyword>
<protein>
    <submittedName>
        <fullName evidence="2">Uncharacterized protein</fullName>
    </submittedName>
</protein>
<dbReference type="AlphaFoldDB" id="A0A0B2NXR0"/>
<evidence type="ECO:0000313" key="2">
    <source>
        <dbReference type="EMBL" id="KHN01820.1"/>
    </source>
</evidence>
<feature type="transmembrane region" description="Helical" evidence="1">
    <location>
        <begin position="7"/>
        <end position="24"/>
    </location>
</feature>
<gene>
    <name evidence="2" type="ORF">glysoja_028492</name>
</gene>
<dbReference type="PANTHER" id="PTHR34115">
    <property type="entry name" value="PROTEIN, PUTATIVE-RELATED"/>
    <property type="match status" value="1"/>
</dbReference>
<name>A0A0B2NXR0_GLYSO</name>
<keyword evidence="1" id="KW-1133">Transmembrane helix</keyword>
<accession>A0A0B2NXR0</accession>
<feature type="transmembrane region" description="Helical" evidence="1">
    <location>
        <begin position="85"/>
        <end position="104"/>
    </location>
</feature>
<dbReference type="Proteomes" id="UP000053555">
    <property type="component" value="Unassembled WGS sequence"/>
</dbReference>
<evidence type="ECO:0000256" key="1">
    <source>
        <dbReference type="SAM" id="Phobius"/>
    </source>
</evidence>
<sequence length="133" mass="15038">MNRHEPYFVLIVLELTCIGIKYGVSNTNPFQQLSPIILLFLLAIFSHVLAFIADMSLPSTNIAFHVSGVVGCEALLWILLNEFLWYSIINLLLLLLASSFFFNYTANITQMFRSTISSADQMTNMESHDEAQV</sequence>
<dbReference type="PANTHER" id="PTHR34115:SF17">
    <property type="entry name" value="PROTEIN, PUTATIVE-RELATED"/>
    <property type="match status" value="1"/>
</dbReference>
<keyword evidence="1" id="KW-0472">Membrane</keyword>
<feature type="transmembrane region" description="Helical" evidence="1">
    <location>
        <begin position="62"/>
        <end position="79"/>
    </location>
</feature>
<dbReference type="InterPro" id="IPR053258">
    <property type="entry name" value="Ca-permeable_cation_channel"/>
</dbReference>